<accession>A0AA35XJJ5</accession>
<organism evidence="2 3">
    <name type="scientific">Geodia barretti</name>
    <name type="common">Barrett's horny sponge</name>
    <dbReference type="NCBI Taxonomy" id="519541"/>
    <lineage>
        <taxon>Eukaryota</taxon>
        <taxon>Metazoa</taxon>
        <taxon>Porifera</taxon>
        <taxon>Demospongiae</taxon>
        <taxon>Heteroscleromorpha</taxon>
        <taxon>Tetractinellida</taxon>
        <taxon>Astrophorina</taxon>
        <taxon>Geodiidae</taxon>
        <taxon>Geodia</taxon>
    </lineage>
</organism>
<sequence length="74" mass="8748">NFDCWFLLDAVERSQLKLVEYWSVRSRPPSAITRPFVRCSRRPCSVKNHGNMFNTVDRPLSKDTSEMRTFSRSH</sequence>
<feature type="non-terminal residue" evidence="2">
    <location>
        <position position="1"/>
    </location>
</feature>
<evidence type="ECO:0000313" key="2">
    <source>
        <dbReference type="EMBL" id="CAI8054085.1"/>
    </source>
</evidence>
<name>A0AA35XJJ5_GEOBA</name>
<gene>
    <name evidence="2" type="ORF">GBAR_LOCUS29561</name>
</gene>
<feature type="region of interest" description="Disordered" evidence="1">
    <location>
        <begin position="55"/>
        <end position="74"/>
    </location>
</feature>
<keyword evidence="3" id="KW-1185">Reference proteome</keyword>
<proteinExistence type="predicted"/>
<evidence type="ECO:0000256" key="1">
    <source>
        <dbReference type="SAM" id="MobiDB-lite"/>
    </source>
</evidence>
<evidence type="ECO:0000313" key="3">
    <source>
        <dbReference type="Proteomes" id="UP001174909"/>
    </source>
</evidence>
<dbReference type="Proteomes" id="UP001174909">
    <property type="component" value="Unassembled WGS sequence"/>
</dbReference>
<dbReference type="EMBL" id="CASHTH010004142">
    <property type="protein sequence ID" value="CAI8054085.1"/>
    <property type="molecule type" value="Genomic_DNA"/>
</dbReference>
<protein>
    <submittedName>
        <fullName evidence="2">Uncharacterized protein</fullName>
    </submittedName>
</protein>
<dbReference type="AlphaFoldDB" id="A0AA35XJJ5"/>
<comment type="caution">
    <text evidence="2">The sequence shown here is derived from an EMBL/GenBank/DDBJ whole genome shotgun (WGS) entry which is preliminary data.</text>
</comment>
<reference evidence="2" key="1">
    <citation type="submission" date="2023-03" db="EMBL/GenBank/DDBJ databases">
        <authorList>
            <person name="Steffen K."/>
            <person name="Cardenas P."/>
        </authorList>
    </citation>
    <scope>NUCLEOTIDE SEQUENCE</scope>
</reference>